<dbReference type="EMBL" id="NMPZ01000008">
    <property type="protein sequence ID" value="OXL44362.1"/>
    <property type="molecule type" value="Genomic_DNA"/>
</dbReference>
<dbReference type="Proteomes" id="UP000215155">
    <property type="component" value="Unassembled WGS sequence"/>
</dbReference>
<reference evidence="1 2" key="1">
    <citation type="submission" date="2017-07" db="EMBL/GenBank/DDBJ databases">
        <title>Draft genome sequence of Prevotella copri isolated from the gut of healthy adult Indian.</title>
        <authorList>
            <person name="Das B."/>
            <person name="Bag S."/>
            <person name="Ghosh T.S."/>
        </authorList>
    </citation>
    <scope>NUCLEOTIDE SEQUENCE [LARGE SCALE GENOMIC DNA]</scope>
    <source>
        <strain evidence="1 2">Indica</strain>
    </source>
</reference>
<proteinExistence type="predicted"/>
<name>A0AA91TK52_9BACT</name>
<evidence type="ECO:0000313" key="2">
    <source>
        <dbReference type="Proteomes" id="UP000215155"/>
    </source>
</evidence>
<dbReference type="RefSeq" id="WP_089543725.1">
    <property type="nucleotide sequence ID" value="NZ_JBQKIM010000016.1"/>
</dbReference>
<evidence type="ECO:0000313" key="1">
    <source>
        <dbReference type="EMBL" id="OXL44362.1"/>
    </source>
</evidence>
<organism evidence="1 2">
    <name type="scientific">Segatella copri</name>
    <dbReference type="NCBI Taxonomy" id="165179"/>
    <lineage>
        <taxon>Bacteria</taxon>
        <taxon>Pseudomonadati</taxon>
        <taxon>Bacteroidota</taxon>
        <taxon>Bacteroidia</taxon>
        <taxon>Bacteroidales</taxon>
        <taxon>Prevotellaceae</taxon>
        <taxon>Segatella</taxon>
    </lineage>
</organism>
<sequence length="160" mass="18601">MINTLNDFKLLESEELKNSIAEFLFKLYCKLPEQFKESALPTTENDDFVEVVIPTRRQVMMEDLVDLLEKKVGLHILYASKMKFGKHLRAVAYSTPVEGSMFIVHLGSEQYGILDSMTVHFFDSEEIMLLSIHRLLRDNTHVEAEVLECQKMNQILSHFF</sequence>
<dbReference type="AlphaFoldDB" id="A0AA91TK52"/>
<gene>
    <name evidence="1" type="ORF">CFT61_06935</name>
</gene>
<protein>
    <submittedName>
        <fullName evidence="1">Uncharacterized protein</fullName>
    </submittedName>
</protein>
<comment type="caution">
    <text evidence="1">The sequence shown here is derived from an EMBL/GenBank/DDBJ whole genome shotgun (WGS) entry which is preliminary data.</text>
</comment>
<accession>A0AA91TK52</accession>